<proteinExistence type="predicted"/>
<evidence type="ECO:0000313" key="2">
    <source>
        <dbReference type="EMBL" id="MFC0469791.1"/>
    </source>
</evidence>
<evidence type="ECO:0000256" key="1">
    <source>
        <dbReference type="SAM" id="MobiDB-lite"/>
    </source>
</evidence>
<feature type="compositionally biased region" description="Basic and acidic residues" evidence="1">
    <location>
        <begin position="11"/>
        <end position="22"/>
    </location>
</feature>
<name>A0ABV6K909_9BACI</name>
<gene>
    <name evidence="2" type="ORF">ACFFHM_04400</name>
</gene>
<organism evidence="2 3">
    <name type="scientific">Halalkalibacter kiskunsagensis</name>
    <dbReference type="NCBI Taxonomy" id="1548599"/>
    <lineage>
        <taxon>Bacteria</taxon>
        <taxon>Bacillati</taxon>
        <taxon>Bacillota</taxon>
        <taxon>Bacilli</taxon>
        <taxon>Bacillales</taxon>
        <taxon>Bacillaceae</taxon>
        <taxon>Halalkalibacter</taxon>
    </lineage>
</organism>
<accession>A0ABV6K909</accession>
<protein>
    <submittedName>
        <fullName evidence="2">Uncharacterized protein</fullName>
    </submittedName>
</protein>
<feature type="region of interest" description="Disordered" evidence="1">
    <location>
        <begin position="1"/>
        <end position="22"/>
    </location>
</feature>
<evidence type="ECO:0000313" key="3">
    <source>
        <dbReference type="Proteomes" id="UP001589838"/>
    </source>
</evidence>
<sequence length="66" mass="7673">MDSFISTSGWFKEKDNRRPEEQDLIELRKRNKQPEMEADIIKQTALIKCASHSSKDSSTDLYPISK</sequence>
<dbReference type="EMBL" id="JBHLUX010000012">
    <property type="protein sequence ID" value="MFC0469791.1"/>
    <property type="molecule type" value="Genomic_DNA"/>
</dbReference>
<comment type="caution">
    <text evidence="2">The sequence shown here is derived from an EMBL/GenBank/DDBJ whole genome shotgun (WGS) entry which is preliminary data.</text>
</comment>
<dbReference type="RefSeq" id="WP_390183776.1">
    <property type="nucleotide sequence ID" value="NZ_JAXBLX010000093.1"/>
</dbReference>
<dbReference type="Proteomes" id="UP001589838">
    <property type="component" value="Unassembled WGS sequence"/>
</dbReference>
<keyword evidence="3" id="KW-1185">Reference proteome</keyword>
<reference evidence="2 3" key="1">
    <citation type="submission" date="2024-09" db="EMBL/GenBank/DDBJ databases">
        <authorList>
            <person name="Sun Q."/>
            <person name="Mori K."/>
        </authorList>
    </citation>
    <scope>NUCLEOTIDE SEQUENCE [LARGE SCALE GENOMIC DNA]</scope>
    <source>
        <strain evidence="2 3">NCAIM B.02610</strain>
    </source>
</reference>